<organism evidence="1 2">
    <name type="scientific">Paraburkholderia domus</name>
    <dbReference type="NCBI Taxonomy" id="2793075"/>
    <lineage>
        <taxon>Bacteria</taxon>
        <taxon>Pseudomonadati</taxon>
        <taxon>Pseudomonadota</taxon>
        <taxon>Betaproteobacteria</taxon>
        <taxon>Burkholderiales</taxon>
        <taxon>Burkholderiaceae</taxon>
        <taxon>Paraburkholderia</taxon>
    </lineage>
</organism>
<comment type="caution">
    <text evidence="1">The sequence shown here is derived from an EMBL/GenBank/DDBJ whole genome shotgun (WGS) entry which is preliminary data.</text>
</comment>
<dbReference type="AlphaFoldDB" id="A0A9N8NE61"/>
<dbReference type="EMBL" id="CAJNAS010000031">
    <property type="protein sequence ID" value="CAE6960725.1"/>
    <property type="molecule type" value="Genomic_DNA"/>
</dbReference>
<sequence length="39" mass="4336">MIATSLLRKRSELLLLVKNSSGSGKLKIANMGSRVLFFR</sequence>
<keyword evidence="2" id="KW-1185">Reference proteome</keyword>
<name>A0A9N8NE61_9BURK</name>
<evidence type="ECO:0000313" key="1">
    <source>
        <dbReference type="EMBL" id="CAE6960725.1"/>
    </source>
</evidence>
<dbReference type="Proteomes" id="UP000675121">
    <property type="component" value="Unassembled WGS sequence"/>
</dbReference>
<proteinExistence type="predicted"/>
<evidence type="ECO:0000313" key="2">
    <source>
        <dbReference type="Proteomes" id="UP000675121"/>
    </source>
</evidence>
<gene>
    <name evidence="1" type="ORF">R70211_06931</name>
</gene>
<accession>A0A9N8NE61</accession>
<protein>
    <submittedName>
        <fullName evidence="1">Uncharacterized protein</fullName>
    </submittedName>
</protein>
<reference evidence="1" key="1">
    <citation type="submission" date="2021-02" db="EMBL/GenBank/DDBJ databases">
        <authorList>
            <person name="Vanwijnsberghe S."/>
        </authorList>
    </citation>
    <scope>NUCLEOTIDE SEQUENCE</scope>
    <source>
        <strain evidence="1">R-70211</strain>
    </source>
</reference>